<dbReference type="EMBL" id="CP058627">
    <property type="protein sequence ID" value="QLG87622.1"/>
    <property type="molecule type" value="Genomic_DNA"/>
</dbReference>
<dbReference type="InterPro" id="IPR010732">
    <property type="entry name" value="T6SS_TssG-like"/>
</dbReference>
<name>A0A7H9BGT2_9NEIS</name>
<evidence type="ECO:0000313" key="1">
    <source>
        <dbReference type="EMBL" id="QLG87622.1"/>
    </source>
</evidence>
<dbReference type="PANTHER" id="PTHR35564">
    <property type="match status" value="1"/>
</dbReference>
<dbReference type="RefSeq" id="WP_179357704.1">
    <property type="nucleotide sequence ID" value="NZ_CP058627.1"/>
</dbReference>
<dbReference type="AlphaFoldDB" id="A0A7H9BGT2"/>
<accession>A0A7H9BGT2</accession>
<keyword evidence="2" id="KW-1185">Reference proteome</keyword>
<proteinExistence type="predicted"/>
<gene>
    <name evidence="1" type="primary">tssG</name>
    <name evidence="1" type="ORF">HQ393_04770</name>
</gene>
<organism evidence="1 2">
    <name type="scientific">Chitinibacter bivalviorum</name>
    <dbReference type="NCBI Taxonomy" id="2739434"/>
    <lineage>
        <taxon>Bacteria</taxon>
        <taxon>Pseudomonadati</taxon>
        <taxon>Pseudomonadota</taxon>
        <taxon>Betaproteobacteria</taxon>
        <taxon>Neisseriales</taxon>
        <taxon>Chitinibacteraceae</taxon>
        <taxon>Chitinibacter</taxon>
    </lineage>
</organism>
<dbReference type="PANTHER" id="PTHR35564:SF4">
    <property type="entry name" value="CYTOPLASMIC PROTEIN"/>
    <property type="match status" value="1"/>
</dbReference>
<evidence type="ECO:0000313" key="2">
    <source>
        <dbReference type="Proteomes" id="UP000509597"/>
    </source>
</evidence>
<sequence>MASSRRGSPRHLEQELLENPTSFGFFQAVRILGLSAGKRGERRSPLPAKLRFRTRVDLSFPASELTSYRPVKTQTDALDELEVSFMGLTGPSGVLPTSYTEQLIERRQQYRDPTLHSFLDIFSHRSIALFYAAWHKYRFWLQAEQGEQDGFARNLLDLGGMGLGALKSQMGSDFLQSENLFIYYAGLLSQKPMSAQALITLIEGFFGFPAKLVQFAGQWMQLPQDEQTALGVNACELGASAFVGDRAWDRQTKVQLQLGPLSWQQFDNLQPDSSGAKALQALLKFSLGHSLACDVTLILKRDDVPKAKLSNDNVLRLGGSCWLGWPSDNPSDLKYCLLR</sequence>
<dbReference type="Proteomes" id="UP000509597">
    <property type="component" value="Chromosome"/>
</dbReference>
<dbReference type="KEGG" id="chiz:HQ393_04770"/>
<protein>
    <submittedName>
        <fullName evidence="1">Type VI secretion system baseplate subunit TssG</fullName>
    </submittedName>
</protein>
<reference evidence="1 2" key="1">
    <citation type="submission" date="2020-07" db="EMBL/GenBank/DDBJ databases">
        <title>Complete genome sequence of Chitinibacter sp. 2T18.</title>
        <authorList>
            <person name="Bae J.-W."/>
            <person name="Choi J.-W."/>
        </authorList>
    </citation>
    <scope>NUCLEOTIDE SEQUENCE [LARGE SCALE GENOMIC DNA]</scope>
    <source>
        <strain evidence="1 2">2T18</strain>
    </source>
</reference>
<dbReference type="NCBIfam" id="TIGR03347">
    <property type="entry name" value="VI_chp_1"/>
    <property type="match status" value="1"/>
</dbReference>
<dbReference type="Pfam" id="PF06996">
    <property type="entry name" value="T6SS_TssG"/>
    <property type="match status" value="1"/>
</dbReference>